<dbReference type="Pfam" id="PF10128">
    <property type="entry name" value="OpcA_G6PD_assem"/>
    <property type="match status" value="1"/>
</dbReference>
<evidence type="ECO:0000313" key="4">
    <source>
        <dbReference type="EMBL" id="MDX5892757.1"/>
    </source>
</evidence>
<dbReference type="RefSeq" id="WP_143533787.1">
    <property type="nucleotide sequence ID" value="NZ_CP007514.1"/>
</dbReference>
<name>A0A023WZF2_RUBRA</name>
<evidence type="ECO:0000259" key="1">
    <source>
        <dbReference type="Pfam" id="PF10128"/>
    </source>
</evidence>
<dbReference type="Pfam" id="PF20171">
    <property type="entry name" value="OpcA_G6PD_C"/>
    <property type="match status" value="1"/>
</dbReference>
<dbReference type="InterPro" id="IPR046801">
    <property type="entry name" value="OpcA_G6PD_N"/>
</dbReference>
<dbReference type="KEGG" id="rrd:RradSPS_0063"/>
<dbReference type="InterPro" id="IPR046802">
    <property type="entry name" value="OpcA_G6PD_C"/>
</dbReference>
<dbReference type="AlphaFoldDB" id="A0A023WZF2"/>
<proteinExistence type="predicted"/>
<protein>
    <submittedName>
        <fullName evidence="3">Glucose-6-P dehydrogenase subunit</fullName>
    </submittedName>
    <submittedName>
        <fullName evidence="4">Glucose-6-phosphate dehydrogenase assembly protein OpcA</fullName>
    </submittedName>
</protein>
<reference evidence="4" key="2">
    <citation type="submission" date="2023-11" db="EMBL/GenBank/DDBJ databases">
        <title>MicrobeMod: A computational toolkit for identifying prokaryotic methylation and restriction-modification with nanopore sequencing.</title>
        <authorList>
            <person name="Crits-Christoph A."/>
            <person name="Kang S.C."/>
            <person name="Lee H."/>
            <person name="Ostrov N."/>
        </authorList>
    </citation>
    <scope>NUCLEOTIDE SEQUENCE</scope>
    <source>
        <strain evidence="4">ATCC 51242</strain>
    </source>
</reference>
<gene>
    <name evidence="3" type="ORF">RradSPS_0063</name>
    <name evidence="4" type="ORF">SIL72_01825</name>
</gene>
<dbReference type="PANTHER" id="PTHR38658:SF1">
    <property type="entry name" value="OXPP CYCLE PROTEIN OPCA-RELATED"/>
    <property type="match status" value="1"/>
</dbReference>
<organism evidence="3 5">
    <name type="scientific">Rubrobacter radiotolerans</name>
    <name type="common">Arthrobacter radiotolerans</name>
    <dbReference type="NCBI Taxonomy" id="42256"/>
    <lineage>
        <taxon>Bacteria</taxon>
        <taxon>Bacillati</taxon>
        <taxon>Actinomycetota</taxon>
        <taxon>Rubrobacteria</taxon>
        <taxon>Rubrobacterales</taxon>
        <taxon>Rubrobacteraceae</taxon>
        <taxon>Rubrobacter</taxon>
    </lineage>
</organism>
<evidence type="ECO:0000313" key="3">
    <source>
        <dbReference type="EMBL" id="AHY45346.1"/>
    </source>
</evidence>
<dbReference type="PANTHER" id="PTHR38658">
    <property type="entry name" value="OXPP CYCLE PROTEIN OPCA-RELATED"/>
    <property type="match status" value="1"/>
</dbReference>
<dbReference type="HOGENOM" id="CLU_884870_0_0_11"/>
<sequence>MSEVGEERRSPGSGVMSVDEVERELARLRMNEDGTVGLRSSVLNLIVVTDEEDATEVTRAISELADRYPSRVIVLISDPEGERSLDVQLAAFCSLRSGASQHICSEQITVHAEGPPALHLDSIAGPLLMPDLPTFLFYPGEFHADSPEFSRIAALSDRVIVDSNSSRSFEGTFREVAKLLDDPAAPPVGDLQWSTLAPWRALAGDLFASPERFPDLGEIHTLEVAHAPDGESRAMLFAGWTSYVFGWEPASRASSGDEREFVLKKPNGGEVRFRIRPSKAAGAGEPISRITLESDEASFSISRPKDRPEVRVEVRRGGETVGESTARLGSFDTSAMLGEELKRRGRDRTYEHSLKRAVEVLG</sequence>
<dbReference type="STRING" id="42256.RradSPS_0063"/>
<feature type="domain" description="Glucose-6-phosphate dehydrogenase assembly protein OpcA C-terminal" evidence="2">
    <location>
        <begin position="187"/>
        <end position="354"/>
    </location>
</feature>
<dbReference type="eggNOG" id="COG3429">
    <property type="taxonomic scope" value="Bacteria"/>
</dbReference>
<evidence type="ECO:0000313" key="5">
    <source>
        <dbReference type="Proteomes" id="UP000025229"/>
    </source>
</evidence>
<dbReference type="OrthoDB" id="128564at2"/>
<reference evidence="3 5" key="1">
    <citation type="submission" date="2014-03" db="EMBL/GenBank/DDBJ databases">
        <title>Complete genome sequence of the Radio-Resistant Rubrobacter radiotolerans RSPS-4.</title>
        <authorList>
            <person name="Egas C.C."/>
            <person name="Barroso C.C."/>
            <person name="Froufe H.J.C."/>
            <person name="Pacheco J.J."/>
            <person name="Albuquerque L.L."/>
            <person name="da Costa M.M.S."/>
        </authorList>
    </citation>
    <scope>NUCLEOTIDE SEQUENCE [LARGE SCALE GENOMIC DNA]</scope>
    <source>
        <strain evidence="3 5">RSPS-4</strain>
    </source>
</reference>
<dbReference type="EMBL" id="CP007514">
    <property type="protein sequence ID" value="AHY45346.1"/>
    <property type="molecule type" value="Genomic_DNA"/>
</dbReference>
<dbReference type="Proteomes" id="UP001281130">
    <property type="component" value="Unassembled WGS sequence"/>
</dbReference>
<dbReference type="Proteomes" id="UP000025229">
    <property type="component" value="Chromosome"/>
</dbReference>
<accession>A0A023WZF2</accession>
<dbReference type="InterPro" id="IPR004555">
    <property type="entry name" value="G6PDH_assembly_OpcA"/>
</dbReference>
<keyword evidence="5" id="KW-1185">Reference proteome</keyword>
<dbReference type="EMBL" id="JAWXXX010000001">
    <property type="protein sequence ID" value="MDX5892757.1"/>
    <property type="molecule type" value="Genomic_DNA"/>
</dbReference>
<feature type="domain" description="Glucose-6-phosphate dehydrogenase assembly protein OpcA N-terminal" evidence="1">
    <location>
        <begin position="63"/>
        <end position="177"/>
    </location>
</feature>
<evidence type="ECO:0000259" key="2">
    <source>
        <dbReference type="Pfam" id="PF20171"/>
    </source>
</evidence>